<dbReference type="EMBL" id="JAAMRR010001513">
    <property type="protein sequence ID" value="NGX99198.1"/>
    <property type="molecule type" value="Genomic_DNA"/>
</dbReference>
<reference evidence="1" key="1">
    <citation type="submission" date="2020-02" db="EMBL/GenBank/DDBJ databases">
        <title>Draft genome sequence of Candidatus Afipia apatlaquensis IBT-C3, a potential strain for decolorization of textile dyes.</title>
        <authorList>
            <person name="Sanchez-Reyes A."/>
            <person name="Breton-Deval L."/>
            <person name="Mangelson H."/>
            <person name="Sanchez-Flores A."/>
        </authorList>
    </citation>
    <scope>NUCLEOTIDE SEQUENCE [LARGE SCALE GENOMIC DNA]</scope>
    <source>
        <strain evidence="1">IBT-C3</strain>
    </source>
</reference>
<proteinExistence type="predicted"/>
<evidence type="ECO:0000313" key="1">
    <source>
        <dbReference type="EMBL" id="NGX99198.1"/>
    </source>
</evidence>
<organism evidence="1 2">
    <name type="scientific">Candidatus Afipia apatlaquensis</name>
    <dbReference type="NCBI Taxonomy" id="2712852"/>
    <lineage>
        <taxon>Bacteria</taxon>
        <taxon>Pseudomonadati</taxon>
        <taxon>Pseudomonadota</taxon>
        <taxon>Alphaproteobacteria</taxon>
        <taxon>Hyphomicrobiales</taxon>
        <taxon>Nitrobacteraceae</taxon>
        <taxon>Afipia</taxon>
    </lineage>
</organism>
<evidence type="ECO:0000313" key="2">
    <source>
        <dbReference type="Proteomes" id="UP000480266"/>
    </source>
</evidence>
<keyword evidence="2" id="KW-1185">Reference proteome</keyword>
<comment type="caution">
    <text evidence="1">The sequence shown here is derived from an EMBL/GenBank/DDBJ whole genome shotgun (WGS) entry which is preliminary data.</text>
</comment>
<gene>
    <name evidence="1" type="ORF">G4V63_29575</name>
</gene>
<name>A0A7C9RKQ0_9BRAD</name>
<protein>
    <submittedName>
        <fullName evidence="1">Uncharacterized protein</fullName>
    </submittedName>
</protein>
<dbReference type="AlphaFoldDB" id="A0A7C9RKQ0"/>
<accession>A0A7C9RKQ0</accession>
<sequence>MDRFVFFAFFAFRAFDADFFAGTFFPSLRASERPIAMACFRLLTVLPDPPLFSVPFFRLCIARATFFAAPFEYFRAIVVSAMDCRIRISA</sequence>
<dbReference type="Proteomes" id="UP000480266">
    <property type="component" value="Unassembled WGS sequence"/>
</dbReference>